<dbReference type="Pfam" id="PF02775">
    <property type="entry name" value="TPP_enzyme_C"/>
    <property type="match status" value="1"/>
</dbReference>
<evidence type="ECO:0000259" key="4">
    <source>
        <dbReference type="Pfam" id="PF00205"/>
    </source>
</evidence>
<dbReference type="CDD" id="cd00568">
    <property type="entry name" value="TPP_enzymes"/>
    <property type="match status" value="1"/>
</dbReference>
<evidence type="ECO:0000313" key="8">
    <source>
        <dbReference type="Proteomes" id="UP000295030"/>
    </source>
</evidence>
<dbReference type="NCBIfam" id="NF006052">
    <property type="entry name" value="PRK08199.1"/>
    <property type="match status" value="1"/>
</dbReference>
<dbReference type="CDD" id="cd07035">
    <property type="entry name" value="TPP_PYR_POX_like"/>
    <property type="match status" value="1"/>
</dbReference>
<dbReference type="GO" id="GO:0003984">
    <property type="term" value="F:acetolactate synthase activity"/>
    <property type="evidence" value="ECO:0007669"/>
    <property type="project" value="TreeGrafter"/>
</dbReference>
<dbReference type="OrthoDB" id="4494979at2"/>
<reference evidence="7 8" key="1">
    <citation type="submission" date="2019-03" db="EMBL/GenBank/DDBJ databases">
        <title>Genomic Encyclopedia of Type Strains, Phase IV (KMG-IV): sequencing the most valuable type-strain genomes for metagenomic binning, comparative biology and taxonomic classification.</title>
        <authorList>
            <person name="Goeker M."/>
        </authorList>
    </citation>
    <scope>NUCLEOTIDE SEQUENCE [LARGE SCALE GENOMIC DNA]</scope>
    <source>
        <strain evidence="7 8">DSM 101</strain>
    </source>
</reference>
<evidence type="ECO:0000256" key="3">
    <source>
        <dbReference type="RuleBase" id="RU362132"/>
    </source>
</evidence>
<dbReference type="PANTHER" id="PTHR18968:SF120">
    <property type="entry name" value="ACETOLACTATE SYNTHASE LARGE SUBUNIT"/>
    <property type="match status" value="1"/>
</dbReference>
<keyword evidence="8" id="KW-1185">Reference proteome</keyword>
<dbReference type="GO" id="GO:0009097">
    <property type="term" value="P:isoleucine biosynthetic process"/>
    <property type="evidence" value="ECO:0007669"/>
    <property type="project" value="TreeGrafter"/>
</dbReference>
<dbReference type="AlphaFoldDB" id="A0A4R1IAX4"/>
<comment type="similarity">
    <text evidence="1 3">Belongs to the TPP enzyme family.</text>
</comment>
<evidence type="ECO:0000256" key="1">
    <source>
        <dbReference type="ARBA" id="ARBA00007812"/>
    </source>
</evidence>
<dbReference type="GO" id="GO:0005948">
    <property type="term" value="C:acetolactate synthase complex"/>
    <property type="evidence" value="ECO:0007669"/>
    <property type="project" value="TreeGrafter"/>
</dbReference>
<dbReference type="GO" id="GO:0030976">
    <property type="term" value="F:thiamine pyrophosphate binding"/>
    <property type="evidence" value="ECO:0007669"/>
    <property type="project" value="InterPro"/>
</dbReference>
<evidence type="ECO:0000313" key="7">
    <source>
        <dbReference type="EMBL" id="TCK31165.1"/>
    </source>
</evidence>
<dbReference type="Proteomes" id="UP000295030">
    <property type="component" value="Unassembled WGS sequence"/>
</dbReference>
<dbReference type="GO" id="GO:0000287">
    <property type="term" value="F:magnesium ion binding"/>
    <property type="evidence" value="ECO:0007669"/>
    <property type="project" value="InterPro"/>
</dbReference>
<dbReference type="Pfam" id="PF02776">
    <property type="entry name" value="TPP_enzyme_N"/>
    <property type="match status" value="1"/>
</dbReference>
<dbReference type="InterPro" id="IPR029061">
    <property type="entry name" value="THDP-binding"/>
</dbReference>
<evidence type="ECO:0000259" key="5">
    <source>
        <dbReference type="Pfam" id="PF02775"/>
    </source>
</evidence>
<dbReference type="EMBL" id="SMFY01000001">
    <property type="protein sequence ID" value="TCK31165.1"/>
    <property type="molecule type" value="Genomic_DNA"/>
</dbReference>
<dbReference type="InterPro" id="IPR045229">
    <property type="entry name" value="TPP_enz"/>
</dbReference>
<feature type="domain" description="Thiamine pyrophosphate enzyme central" evidence="4">
    <location>
        <begin position="198"/>
        <end position="333"/>
    </location>
</feature>
<protein>
    <submittedName>
        <fullName evidence="7">Acetolactate synthase-1/2/3 large subunit</fullName>
    </submittedName>
</protein>
<dbReference type="SUPFAM" id="SSF52518">
    <property type="entry name" value="Thiamin diphosphate-binding fold (THDP-binding)"/>
    <property type="match status" value="2"/>
</dbReference>
<evidence type="ECO:0000256" key="2">
    <source>
        <dbReference type="ARBA" id="ARBA00023052"/>
    </source>
</evidence>
<dbReference type="InterPro" id="IPR012000">
    <property type="entry name" value="Thiamin_PyroP_enz_cen_dom"/>
</dbReference>
<dbReference type="GO" id="GO:0050660">
    <property type="term" value="F:flavin adenine dinucleotide binding"/>
    <property type="evidence" value="ECO:0007669"/>
    <property type="project" value="TreeGrafter"/>
</dbReference>
<evidence type="ECO:0000259" key="6">
    <source>
        <dbReference type="Pfam" id="PF02776"/>
    </source>
</evidence>
<dbReference type="RefSeq" id="WP_131834402.1">
    <property type="nucleotide sequence ID" value="NZ_SMFY01000001.1"/>
</dbReference>
<feature type="domain" description="Thiamine pyrophosphate enzyme N-terminal TPP-binding" evidence="6">
    <location>
        <begin position="11"/>
        <end position="123"/>
    </location>
</feature>
<dbReference type="PANTHER" id="PTHR18968">
    <property type="entry name" value="THIAMINE PYROPHOSPHATE ENZYMES"/>
    <property type="match status" value="1"/>
</dbReference>
<organism evidence="7 8">
    <name type="scientific">Ancylobacter aquaticus</name>
    <dbReference type="NCBI Taxonomy" id="100"/>
    <lineage>
        <taxon>Bacteria</taxon>
        <taxon>Pseudomonadati</taxon>
        <taxon>Pseudomonadota</taxon>
        <taxon>Alphaproteobacteria</taxon>
        <taxon>Hyphomicrobiales</taxon>
        <taxon>Xanthobacteraceae</taxon>
        <taxon>Ancylobacter</taxon>
    </lineage>
</organism>
<dbReference type="InterPro" id="IPR012001">
    <property type="entry name" value="Thiamin_PyroP_enz_TPP-bd_dom"/>
</dbReference>
<dbReference type="Pfam" id="PF00205">
    <property type="entry name" value="TPP_enzyme_M"/>
    <property type="match status" value="1"/>
</dbReference>
<dbReference type="FunFam" id="3.40.50.970:FF:000007">
    <property type="entry name" value="Acetolactate synthase"/>
    <property type="match status" value="1"/>
</dbReference>
<gene>
    <name evidence="7" type="ORF">EV667_1271</name>
</gene>
<dbReference type="SUPFAM" id="SSF52467">
    <property type="entry name" value="DHS-like NAD/FAD-binding domain"/>
    <property type="match status" value="1"/>
</dbReference>
<dbReference type="InterPro" id="IPR029035">
    <property type="entry name" value="DHS-like_NAD/FAD-binding_dom"/>
</dbReference>
<name>A0A4R1IAX4_ANCAQ</name>
<dbReference type="GO" id="GO:0009099">
    <property type="term" value="P:L-valine biosynthetic process"/>
    <property type="evidence" value="ECO:0007669"/>
    <property type="project" value="TreeGrafter"/>
</dbReference>
<keyword evidence="2 3" id="KW-0786">Thiamine pyrophosphate</keyword>
<dbReference type="Gene3D" id="3.40.50.1220">
    <property type="entry name" value="TPP-binding domain"/>
    <property type="match status" value="1"/>
</dbReference>
<feature type="domain" description="Thiamine pyrophosphate enzyme TPP-binding" evidence="5">
    <location>
        <begin position="390"/>
        <end position="536"/>
    </location>
</feature>
<dbReference type="Gene3D" id="3.40.50.970">
    <property type="match status" value="2"/>
</dbReference>
<sequence>MTSLPSPASRTGARLLVDALRANGVFRAFGVPGESYLDVLDALSDSDVDFVICRQESGAAMMAEACGKLTGRPGICFVTRGPGATNASAGIHIAQQDSTPMILFVGQISRAMRGREAFQEVDYRAVFGPLAKWAVEIDEVARIPEIVARAFRVAMQGRPGPVVIALPEDVLSEIAEVPDAPAVEPAETWPGLADMMRLQRLLWAAKRPVMILGGARWNARAVAAVERFAERFDLPVAVSFRRQMLFPADHACFAGDVGFSVNPKLIDRLKQADLVILAGGRLGEVPSQGYSLFGIPDPGVPLVHVHADPEELGRVYQPALAINASSGAFAAALEGVQPPNELAWSAWRAEARADYLDWTQAPPANPGAVQMATLVQYLRGLPKETVICNGAGNFAIWVHRFHHFRAYGTQLAPTSGSMGYGLPAAVAAKISQPGTPVVAVCGDGDFLMTGQEFATAVQYGAPIVAVVIDNGMYGTIRMHQEREYPTRVFGTTLRNPDFAAYARAFGGFGAKVEMDDEFVPALDAAFASGLPAIVHVKLDPEAITPTTSLSALRAKALAAHRPG</sequence>
<comment type="caution">
    <text evidence="7">The sequence shown here is derived from an EMBL/GenBank/DDBJ whole genome shotgun (WGS) entry which is preliminary data.</text>
</comment>
<proteinExistence type="inferred from homology"/>
<dbReference type="InterPro" id="IPR011766">
    <property type="entry name" value="TPP_enzyme_TPP-bd"/>
</dbReference>
<accession>A0A4R1IAX4</accession>